<name>A0A6N6VLY9_9HYPH</name>
<evidence type="ECO:0008006" key="4">
    <source>
        <dbReference type="Google" id="ProtNLM"/>
    </source>
</evidence>
<evidence type="ECO:0000256" key="1">
    <source>
        <dbReference type="SAM" id="SignalP"/>
    </source>
</evidence>
<dbReference type="EMBL" id="WESC01000008">
    <property type="protein sequence ID" value="KAB7739979.1"/>
    <property type="molecule type" value="Genomic_DNA"/>
</dbReference>
<protein>
    <recommendedName>
        <fullName evidence="4">DUF305 domain-containing protein</fullName>
    </recommendedName>
</protein>
<gene>
    <name evidence="2" type="ORF">F2P47_10790</name>
</gene>
<reference evidence="2 3" key="1">
    <citation type="submission" date="2019-09" db="EMBL/GenBank/DDBJ databases">
        <title>Parvibaculum sedimenti sp. nov., isolated from sediment.</title>
        <authorList>
            <person name="Wang Y."/>
        </authorList>
    </citation>
    <scope>NUCLEOTIDE SEQUENCE [LARGE SCALE GENOMIC DNA]</scope>
    <source>
        <strain evidence="2 3">HXT-9</strain>
    </source>
</reference>
<evidence type="ECO:0000313" key="2">
    <source>
        <dbReference type="EMBL" id="KAB7739979.1"/>
    </source>
</evidence>
<keyword evidence="3" id="KW-1185">Reference proteome</keyword>
<evidence type="ECO:0000313" key="3">
    <source>
        <dbReference type="Proteomes" id="UP000468901"/>
    </source>
</evidence>
<accession>A0A6N6VLY9</accession>
<feature type="signal peptide" evidence="1">
    <location>
        <begin position="1"/>
        <end position="28"/>
    </location>
</feature>
<keyword evidence="1" id="KW-0732">Signal</keyword>
<sequence>MTTHQSIVALLAAIAGAAMVSVVAPAYAAATDVKHEISAAAVHAHLAGNSADLAGVHSHLHHTLNCLVDPKDAAFDTKEMNPCASMGEGAIPDASDATLKAALRAAAKEAEAGIAESDLSKAQTDARGTESMLITLAK</sequence>
<dbReference type="RefSeq" id="WP_152216358.1">
    <property type="nucleotide sequence ID" value="NZ_WESC01000008.1"/>
</dbReference>
<organism evidence="2 3">
    <name type="scientific">Parvibaculum sedimenti</name>
    <dbReference type="NCBI Taxonomy" id="2608632"/>
    <lineage>
        <taxon>Bacteria</taxon>
        <taxon>Pseudomonadati</taxon>
        <taxon>Pseudomonadota</taxon>
        <taxon>Alphaproteobacteria</taxon>
        <taxon>Hyphomicrobiales</taxon>
        <taxon>Parvibaculaceae</taxon>
        <taxon>Parvibaculum</taxon>
    </lineage>
</organism>
<dbReference type="Proteomes" id="UP000468901">
    <property type="component" value="Unassembled WGS sequence"/>
</dbReference>
<comment type="caution">
    <text evidence="2">The sequence shown here is derived from an EMBL/GenBank/DDBJ whole genome shotgun (WGS) entry which is preliminary data.</text>
</comment>
<dbReference type="AlphaFoldDB" id="A0A6N6VLY9"/>
<proteinExistence type="predicted"/>
<feature type="chain" id="PRO_5026837413" description="DUF305 domain-containing protein" evidence="1">
    <location>
        <begin position="29"/>
        <end position="138"/>
    </location>
</feature>